<evidence type="ECO:0000256" key="11">
    <source>
        <dbReference type="ARBA" id="ARBA00023316"/>
    </source>
</evidence>
<comment type="function">
    <text evidence="12">Involved in the synthesis of glucuronoxylan hemicellulose in secondary cell walls.</text>
</comment>
<dbReference type="InterPro" id="IPR029044">
    <property type="entry name" value="Nucleotide-diphossugar_trans"/>
</dbReference>
<evidence type="ECO:0000256" key="4">
    <source>
        <dbReference type="ARBA" id="ARBA00022679"/>
    </source>
</evidence>
<evidence type="ECO:0000256" key="8">
    <source>
        <dbReference type="ARBA" id="ARBA00023034"/>
    </source>
</evidence>
<keyword evidence="3" id="KW-0328">Glycosyltransferase</keyword>
<accession>C7J8X5</accession>
<reference evidence="15" key="2">
    <citation type="journal article" date="2008" name="Nucleic Acids Res.">
        <title>The rice annotation project database (RAP-DB): 2008 update.</title>
        <authorList>
            <consortium name="The rice annotation project (RAP)"/>
        </authorList>
    </citation>
    <scope>GENOME REANNOTATION</scope>
    <source>
        <strain evidence="15">cv. Nipponbare</strain>
    </source>
</reference>
<dbReference type="KEGG" id="dosa:Os11g0150566"/>
<feature type="non-terminal residue" evidence="14">
    <location>
        <position position="1"/>
    </location>
</feature>
<gene>
    <name evidence="14" type="ordered locus">Os11g0150566</name>
</gene>
<keyword evidence="6 12" id="KW-0735">Signal-anchor</keyword>
<dbReference type="GO" id="GO:0071555">
    <property type="term" value="P:cell wall organization"/>
    <property type="evidence" value="ECO:0007669"/>
    <property type="project" value="UniProtKB-KW"/>
</dbReference>
<dbReference type="Pfam" id="PF03360">
    <property type="entry name" value="Glyco_transf_43"/>
    <property type="match status" value="1"/>
</dbReference>
<evidence type="ECO:0000313" key="14">
    <source>
        <dbReference type="EMBL" id="BAH95084.1"/>
    </source>
</evidence>
<feature type="region of interest" description="Disordered" evidence="13">
    <location>
        <begin position="1"/>
        <end position="42"/>
    </location>
</feature>
<organism evidence="14 15">
    <name type="scientific">Oryza sativa subsp. japonica</name>
    <name type="common">Rice</name>
    <dbReference type="NCBI Taxonomy" id="39947"/>
    <lineage>
        <taxon>Eukaryota</taxon>
        <taxon>Viridiplantae</taxon>
        <taxon>Streptophyta</taxon>
        <taxon>Embryophyta</taxon>
        <taxon>Tracheophyta</taxon>
        <taxon>Spermatophyta</taxon>
        <taxon>Magnoliopsida</taxon>
        <taxon>Liliopsida</taxon>
        <taxon>Poales</taxon>
        <taxon>Poaceae</taxon>
        <taxon>BOP clade</taxon>
        <taxon>Oryzoideae</taxon>
        <taxon>Oryzeae</taxon>
        <taxon>Oryzinae</taxon>
        <taxon>Oryza</taxon>
        <taxon>Oryza sativa</taxon>
    </lineage>
</organism>
<dbReference type="Proteomes" id="UP000000763">
    <property type="component" value="Chromosome 11"/>
</dbReference>
<dbReference type="GO" id="GO:0000139">
    <property type="term" value="C:Golgi membrane"/>
    <property type="evidence" value="ECO:0007669"/>
    <property type="project" value="UniProtKB-SubCell"/>
</dbReference>
<sequence>AGAAGRRVGRRPTGRDGRGGPAAGGGGDGDGDDTRAGEQGGGGDKHYFSGVVHFADAAGVYDAHFFDKIRQTESVLHPSIPFGFSLPFFFA</sequence>
<dbReference type="SUPFAM" id="SSF53448">
    <property type="entry name" value="Nucleotide-diphospho-sugar transferases"/>
    <property type="match status" value="1"/>
</dbReference>
<dbReference type="EC" id="2.4.-.-" evidence="12"/>
<evidence type="ECO:0000256" key="9">
    <source>
        <dbReference type="ARBA" id="ARBA00023136"/>
    </source>
</evidence>
<evidence type="ECO:0000256" key="2">
    <source>
        <dbReference type="ARBA" id="ARBA00007706"/>
    </source>
</evidence>
<evidence type="ECO:0000256" key="5">
    <source>
        <dbReference type="ARBA" id="ARBA00022692"/>
    </source>
</evidence>
<evidence type="ECO:0000256" key="10">
    <source>
        <dbReference type="ARBA" id="ARBA00023180"/>
    </source>
</evidence>
<keyword evidence="4 12" id="KW-0808">Transferase</keyword>
<evidence type="ECO:0000256" key="3">
    <source>
        <dbReference type="ARBA" id="ARBA00022676"/>
    </source>
</evidence>
<keyword evidence="5" id="KW-0812">Transmembrane</keyword>
<comment type="subcellular location">
    <subcellularLocation>
        <location evidence="1 12">Golgi apparatus membrane</location>
        <topology evidence="1 12">Single-pass type II membrane protein</topology>
    </subcellularLocation>
</comment>
<evidence type="ECO:0000256" key="12">
    <source>
        <dbReference type="RuleBase" id="RU363127"/>
    </source>
</evidence>
<reference evidence="14 15" key="1">
    <citation type="journal article" date="2005" name="Nature">
        <title>The map-based sequence of the rice genome.</title>
        <authorList>
            <consortium name="International rice genome sequencing project (IRGSP)"/>
            <person name="Matsumoto T."/>
            <person name="Wu J."/>
            <person name="Kanamori H."/>
            <person name="Katayose Y."/>
            <person name="Fujisawa M."/>
            <person name="Namiki N."/>
            <person name="Mizuno H."/>
            <person name="Yamamoto K."/>
            <person name="Antonio B.A."/>
            <person name="Baba T."/>
            <person name="Sakata K."/>
            <person name="Nagamura Y."/>
            <person name="Aoki H."/>
            <person name="Arikawa K."/>
            <person name="Arita K."/>
            <person name="Bito T."/>
            <person name="Chiden Y."/>
            <person name="Fujitsuka N."/>
            <person name="Fukunaka R."/>
            <person name="Hamada M."/>
            <person name="Harada C."/>
            <person name="Hayashi A."/>
            <person name="Hijishita S."/>
            <person name="Honda M."/>
            <person name="Hosokawa S."/>
            <person name="Ichikawa Y."/>
            <person name="Idonuma A."/>
            <person name="Iijima M."/>
            <person name="Ikeda M."/>
            <person name="Ikeno M."/>
            <person name="Ito K."/>
            <person name="Ito S."/>
            <person name="Ito T."/>
            <person name="Ito Y."/>
            <person name="Ito Y."/>
            <person name="Iwabuchi A."/>
            <person name="Kamiya K."/>
            <person name="Karasawa W."/>
            <person name="Kurita K."/>
            <person name="Katagiri S."/>
            <person name="Kikuta A."/>
            <person name="Kobayashi H."/>
            <person name="Kobayashi N."/>
            <person name="Machita K."/>
            <person name="Maehara T."/>
            <person name="Masukawa M."/>
            <person name="Mizubayashi T."/>
            <person name="Mukai Y."/>
            <person name="Nagasaki H."/>
            <person name="Nagata Y."/>
            <person name="Naito S."/>
            <person name="Nakashima M."/>
            <person name="Nakama Y."/>
            <person name="Nakamichi Y."/>
            <person name="Nakamura M."/>
            <person name="Meguro A."/>
            <person name="Negishi M."/>
            <person name="Ohta I."/>
            <person name="Ohta T."/>
            <person name="Okamoto M."/>
            <person name="Ono N."/>
            <person name="Saji S."/>
            <person name="Sakaguchi M."/>
            <person name="Sakai K."/>
            <person name="Shibata M."/>
            <person name="Shimokawa T."/>
            <person name="Song J."/>
            <person name="Takazaki Y."/>
            <person name="Terasawa K."/>
            <person name="Tsugane M."/>
            <person name="Tsuji K."/>
            <person name="Ueda S."/>
            <person name="Waki K."/>
            <person name="Yamagata H."/>
            <person name="Yamamoto M."/>
            <person name="Yamamoto S."/>
            <person name="Yamane H."/>
            <person name="Yoshiki S."/>
            <person name="Yoshihara R."/>
            <person name="Yukawa K."/>
            <person name="Zhong H."/>
            <person name="Yano M."/>
            <person name="Yuan Q."/>
            <person name="Ouyang S."/>
            <person name="Liu J."/>
            <person name="Jones K.M."/>
            <person name="Gansberger K."/>
            <person name="Moffat K."/>
            <person name="Hill J."/>
            <person name="Bera J."/>
            <person name="Fadrosh D."/>
            <person name="Jin S."/>
            <person name="Johri S."/>
            <person name="Kim M."/>
            <person name="Overton L."/>
            <person name="Reardon M."/>
            <person name="Tsitrin T."/>
            <person name="Vuong H."/>
            <person name="Weaver B."/>
            <person name="Ciecko A."/>
            <person name="Tallon L."/>
            <person name="Jackson J."/>
            <person name="Pai G."/>
            <person name="Aken S.V."/>
            <person name="Utterback T."/>
            <person name="Reidmuller S."/>
            <person name="Feldblyum T."/>
            <person name="Hsiao J."/>
            <person name="Zismann V."/>
            <person name="Iobst S."/>
            <person name="de Vazeille A.R."/>
            <person name="Buell C.R."/>
            <person name="Ying K."/>
            <person name="Li Y."/>
            <person name="Lu T."/>
            <person name="Huang Y."/>
            <person name="Zhao Q."/>
            <person name="Feng Q."/>
            <person name="Zhang L."/>
            <person name="Zhu J."/>
            <person name="Weng Q."/>
            <person name="Mu J."/>
            <person name="Lu Y."/>
            <person name="Fan D."/>
            <person name="Liu Y."/>
            <person name="Guan J."/>
            <person name="Zhang Y."/>
            <person name="Yu S."/>
            <person name="Liu X."/>
            <person name="Zhang Y."/>
            <person name="Hong G."/>
            <person name="Han B."/>
            <person name="Choisne N."/>
            <person name="Demange N."/>
            <person name="Orjeda G."/>
            <person name="Samain S."/>
            <person name="Cattolico L."/>
            <person name="Pelletier E."/>
            <person name="Couloux A."/>
            <person name="Segurens B."/>
            <person name="Wincker P."/>
            <person name="D'Hont A."/>
            <person name="Scarpelli C."/>
            <person name="Weissenbach J."/>
            <person name="Salanoubat M."/>
            <person name="Quetier F."/>
            <person name="Yu Y."/>
            <person name="Kim H.R."/>
            <person name="Rambo T."/>
            <person name="Currie J."/>
            <person name="Collura K."/>
            <person name="Luo M."/>
            <person name="Yang T."/>
            <person name="Ammiraju J.S.S."/>
            <person name="Engler F."/>
            <person name="Soderlund C."/>
            <person name="Wing R.A."/>
            <person name="Palmer L.E."/>
            <person name="de la Bastide M."/>
            <person name="Spiegel L."/>
            <person name="Nascimento L."/>
            <person name="Zutavern T."/>
            <person name="O'Shaughnessy A."/>
            <person name="Dike S."/>
            <person name="Dedhia N."/>
            <person name="Preston R."/>
            <person name="Balija V."/>
            <person name="McCombie W.R."/>
            <person name="Chow T."/>
            <person name="Chen H."/>
            <person name="Chung M."/>
            <person name="Chen C."/>
            <person name="Shaw J."/>
            <person name="Wu H."/>
            <person name="Hsiao K."/>
            <person name="Chao Y."/>
            <person name="Chu M."/>
            <person name="Cheng C."/>
            <person name="Hour A."/>
            <person name="Lee P."/>
            <person name="Lin S."/>
            <person name="Lin Y."/>
            <person name="Liou J."/>
            <person name="Liu S."/>
            <person name="Hsing Y."/>
            <person name="Raghuvanshi S."/>
            <person name="Mohanty A."/>
            <person name="Bharti A.K."/>
            <person name="Gaur A."/>
            <person name="Gupta V."/>
            <person name="Kumar D."/>
            <person name="Ravi V."/>
            <person name="Vij S."/>
            <person name="Kapur A."/>
            <person name="Khurana P."/>
            <person name="Khurana P."/>
            <person name="Khurana J.P."/>
            <person name="Tyagi A.K."/>
            <person name="Gaikwad K."/>
            <person name="Singh A."/>
            <person name="Dalal V."/>
            <person name="Srivastava S."/>
            <person name="Dixit A."/>
            <person name="Pal A.K."/>
            <person name="Ghazi I.A."/>
            <person name="Yadav M."/>
            <person name="Pandit A."/>
            <person name="Bhargava A."/>
            <person name="Sureshbabu K."/>
            <person name="Batra K."/>
            <person name="Sharma T.R."/>
            <person name="Mohapatra T."/>
            <person name="Singh N.K."/>
            <person name="Messing J."/>
            <person name="Nelson A.B."/>
            <person name="Fuks G."/>
            <person name="Kavchok S."/>
            <person name="Keizer G."/>
            <person name="Linton E."/>
            <person name="Llaca V."/>
            <person name="Song R."/>
            <person name="Tanyolac B."/>
            <person name="Young S."/>
            <person name="Ho-Il K."/>
            <person name="Hahn J.H."/>
            <person name="Sangsakoo G."/>
            <person name="Vanavichit A."/>
            <person name="de Mattos Luiz.A.T."/>
            <person name="Zimmer P.D."/>
            <person name="Malone G."/>
            <person name="Dellagostin O."/>
            <person name="de Oliveira A.C."/>
            <person name="Bevan M."/>
            <person name="Bancroft I."/>
            <person name="Minx P."/>
            <person name="Cordum H."/>
            <person name="Wilson R."/>
            <person name="Cheng Z."/>
            <person name="Jin W."/>
            <person name="Jiang J."/>
            <person name="Leong S.A."/>
            <person name="Iwama H."/>
            <person name="Gojobori T."/>
            <person name="Itoh T."/>
            <person name="Niimura Y."/>
            <person name="Fujii Y."/>
            <person name="Habara T."/>
            <person name="Sakai H."/>
            <person name="Sato Y."/>
            <person name="Wilson G."/>
            <person name="Kumar K."/>
            <person name="McCouch S."/>
            <person name="Juretic N."/>
            <person name="Hoen D."/>
            <person name="Wright S."/>
            <person name="Bruskiewich R."/>
            <person name="Bureau T."/>
            <person name="Miyao A."/>
            <person name="Hirochika H."/>
            <person name="Nishikawa T."/>
            <person name="Kadowaki K."/>
            <person name="Sugiura M."/>
            <person name="Burr B."/>
            <person name="Sasaki T."/>
        </authorList>
    </citation>
    <scope>NUCLEOTIDE SEQUENCE [LARGE SCALE GENOMIC DNA]</scope>
    <source>
        <strain evidence="15">cv. Nipponbare</strain>
    </source>
</reference>
<keyword evidence="8 12" id="KW-0333">Golgi apparatus</keyword>
<feature type="compositionally biased region" description="Gly residues" evidence="13">
    <location>
        <begin position="19"/>
        <end position="28"/>
    </location>
</feature>
<name>C7J8X5_ORYSJ</name>
<evidence type="ECO:0000256" key="13">
    <source>
        <dbReference type="SAM" id="MobiDB-lite"/>
    </source>
</evidence>
<dbReference type="InterPro" id="IPR005027">
    <property type="entry name" value="Glyco_trans_43"/>
</dbReference>
<keyword evidence="11 12" id="KW-0961">Cell wall biogenesis/degradation</keyword>
<dbReference type="EMBL" id="AP008217">
    <property type="protein sequence ID" value="BAH95084.1"/>
    <property type="molecule type" value="Genomic_DNA"/>
</dbReference>
<dbReference type="GO" id="GO:0015018">
    <property type="term" value="F:galactosylgalactosylxylosylprotein 3-beta-glucuronosyltransferase activity"/>
    <property type="evidence" value="ECO:0007669"/>
    <property type="project" value="InterPro"/>
</dbReference>
<evidence type="ECO:0000256" key="6">
    <source>
        <dbReference type="ARBA" id="ARBA00022968"/>
    </source>
</evidence>
<dbReference type="AlphaFoldDB" id="C7J8X5"/>
<protein>
    <recommendedName>
        <fullName evidence="12">Glycosyltransferases</fullName>
        <ecNumber evidence="12">2.4.-.-</ecNumber>
    </recommendedName>
</protein>
<evidence type="ECO:0000256" key="7">
    <source>
        <dbReference type="ARBA" id="ARBA00022989"/>
    </source>
</evidence>
<comment type="similarity">
    <text evidence="2 12">Belongs to the glycosyltransferase 43 family.</text>
</comment>
<proteinExistence type="inferred from homology"/>
<evidence type="ECO:0000313" key="15">
    <source>
        <dbReference type="Proteomes" id="UP000000763"/>
    </source>
</evidence>
<evidence type="ECO:0000256" key="1">
    <source>
        <dbReference type="ARBA" id="ARBA00004323"/>
    </source>
</evidence>
<keyword evidence="10" id="KW-0325">Glycoprotein</keyword>
<keyword evidence="7" id="KW-1133">Transmembrane helix</keyword>
<dbReference type="Gene3D" id="3.90.550.10">
    <property type="entry name" value="Spore Coat Polysaccharide Biosynthesis Protein SpsA, Chain A"/>
    <property type="match status" value="1"/>
</dbReference>
<keyword evidence="9" id="KW-0472">Membrane</keyword>